<accession>M3GTM2</accession>
<comment type="caution">
    <text evidence="7">The sequence shown here is derived from an EMBL/GenBank/DDBJ whole genome shotgun (WGS) entry which is preliminary data.</text>
</comment>
<comment type="cofactor">
    <cofactor evidence="1">
        <name>FAD</name>
        <dbReference type="ChEBI" id="CHEBI:57692"/>
    </cofactor>
</comment>
<dbReference type="BioCyc" id="LINT1001599:G11K9-3686-MONOMER"/>
<keyword evidence="3" id="KW-0285">Flavoprotein</keyword>
<dbReference type="PANTHER" id="PTHR47470">
    <property type="entry name" value="CHOLESTEROL OXIDASE"/>
    <property type="match status" value="1"/>
</dbReference>
<dbReference type="GO" id="GO:0016491">
    <property type="term" value="F:oxidoreductase activity"/>
    <property type="evidence" value="ECO:0007669"/>
    <property type="project" value="UniProtKB-KW"/>
</dbReference>
<keyword evidence="5" id="KW-0560">Oxidoreductase</keyword>
<dbReference type="Pfam" id="PF00890">
    <property type="entry name" value="FAD_binding_2"/>
    <property type="match status" value="1"/>
</dbReference>
<evidence type="ECO:0000259" key="6">
    <source>
        <dbReference type="Pfam" id="PF00890"/>
    </source>
</evidence>
<gene>
    <name evidence="7" type="ORF">LEP1GSC151_3879</name>
</gene>
<protein>
    <submittedName>
        <fullName evidence="7">GDP dissociation inhibitor domain protein</fullName>
    </submittedName>
</protein>
<dbReference type="AlphaFoldDB" id="M3GTM2"/>
<dbReference type="PANTHER" id="PTHR47470:SF1">
    <property type="entry name" value="FAD-DEPENDENT OXIDOREDUCTASE 2 FAD BINDING DOMAIN-CONTAINING PROTEIN"/>
    <property type="match status" value="1"/>
</dbReference>
<reference evidence="7 8" key="1">
    <citation type="submission" date="2013-02" db="EMBL/GenBank/DDBJ databases">
        <authorList>
            <person name="Harkins D.M."/>
            <person name="Durkin A.S."/>
            <person name="Brinkac L.M."/>
            <person name="Haft D.H."/>
            <person name="Selengut J.D."/>
            <person name="Sanka R."/>
            <person name="DePew J."/>
            <person name="Purushe J."/>
            <person name="Tulsiani S.M."/>
            <person name="Graham G.C."/>
            <person name="Burns M.-A."/>
            <person name="Dohnt M.F."/>
            <person name="Smythe L.D."/>
            <person name="McKay D.B."/>
            <person name="Craig S.B."/>
            <person name="Vinetz J.M."/>
            <person name="Sutton G.G."/>
            <person name="Nierman W.C."/>
            <person name="Fouts D.E."/>
        </authorList>
    </citation>
    <scope>NUCLEOTIDE SEQUENCE [LARGE SCALE GENOMIC DNA]</scope>
    <source>
        <strain evidence="7 8">LT2186</strain>
    </source>
</reference>
<evidence type="ECO:0000256" key="3">
    <source>
        <dbReference type="ARBA" id="ARBA00022630"/>
    </source>
</evidence>
<evidence type="ECO:0000256" key="4">
    <source>
        <dbReference type="ARBA" id="ARBA00022827"/>
    </source>
</evidence>
<proteinExistence type="inferred from homology"/>
<comment type="similarity">
    <text evidence="2">Belongs to the GMC oxidoreductase family.</text>
</comment>
<keyword evidence="4" id="KW-0274">FAD</keyword>
<evidence type="ECO:0000313" key="8">
    <source>
        <dbReference type="Proteomes" id="UP000011776"/>
    </source>
</evidence>
<feature type="domain" description="FAD-dependent oxidoreductase 2 FAD-binding" evidence="6">
    <location>
        <begin position="9"/>
        <end position="41"/>
    </location>
</feature>
<evidence type="ECO:0000256" key="1">
    <source>
        <dbReference type="ARBA" id="ARBA00001974"/>
    </source>
</evidence>
<dbReference type="InterPro" id="IPR003953">
    <property type="entry name" value="FAD-dep_OxRdtase_2_FAD-bd"/>
</dbReference>
<dbReference type="EMBL" id="AFME02000281">
    <property type="protein sequence ID" value="EMG09998.1"/>
    <property type="molecule type" value="Genomic_DNA"/>
</dbReference>
<dbReference type="Gene3D" id="3.50.50.60">
    <property type="entry name" value="FAD/NAD(P)-binding domain"/>
    <property type="match status" value="1"/>
</dbReference>
<name>M3GTM2_LEPIR</name>
<dbReference type="Proteomes" id="UP000011776">
    <property type="component" value="Unassembled WGS sequence"/>
</dbReference>
<evidence type="ECO:0000256" key="2">
    <source>
        <dbReference type="ARBA" id="ARBA00010790"/>
    </source>
</evidence>
<evidence type="ECO:0000313" key="7">
    <source>
        <dbReference type="EMBL" id="EMG09998.1"/>
    </source>
</evidence>
<dbReference type="InterPro" id="IPR036188">
    <property type="entry name" value="FAD/NAD-bd_sf"/>
</dbReference>
<sequence length="81" mass="9265">MSKDNTRYDAIVIGSGFGGSISALRLSEKGQRVLVLERGKKYSPGDFPRDVRKVDNLLWRYPKKKTLWVYTNSIFLVDSEP</sequence>
<organism evidence="7 8">
    <name type="scientific">Leptospira interrogans serovar Grippotyphosa str. LT2186</name>
    <dbReference type="NCBI Taxonomy" id="1001599"/>
    <lineage>
        <taxon>Bacteria</taxon>
        <taxon>Pseudomonadati</taxon>
        <taxon>Spirochaetota</taxon>
        <taxon>Spirochaetia</taxon>
        <taxon>Leptospirales</taxon>
        <taxon>Leptospiraceae</taxon>
        <taxon>Leptospira</taxon>
    </lineage>
</organism>
<dbReference type="SUPFAM" id="SSF51905">
    <property type="entry name" value="FAD/NAD(P)-binding domain"/>
    <property type="match status" value="1"/>
</dbReference>
<dbReference type="InterPro" id="IPR052542">
    <property type="entry name" value="Cholesterol_Oxidase"/>
</dbReference>
<evidence type="ECO:0000256" key="5">
    <source>
        <dbReference type="ARBA" id="ARBA00023002"/>
    </source>
</evidence>